<keyword evidence="1" id="KW-1133">Transmembrane helix</keyword>
<organism evidence="2 3">
    <name type="scientific">Nocardia wallacei</name>
    <dbReference type="NCBI Taxonomy" id="480035"/>
    <lineage>
        <taxon>Bacteria</taxon>
        <taxon>Bacillati</taxon>
        <taxon>Actinomycetota</taxon>
        <taxon>Actinomycetes</taxon>
        <taxon>Mycobacteriales</taxon>
        <taxon>Nocardiaceae</taxon>
        <taxon>Nocardia</taxon>
    </lineage>
</organism>
<evidence type="ECO:0000313" key="3">
    <source>
        <dbReference type="Proteomes" id="UP000516173"/>
    </source>
</evidence>
<name>A0A7G1KFR4_9NOCA</name>
<keyword evidence="1" id="KW-0472">Membrane</keyword>
<dbReference type="Proteomes" id="UP000516173">
    <property type="component" value="Chromosome"/>
</dbReference>
<dbReference type="AlphaFoldDB" id="A0A7G1KFR4"/>
<keyword evidence="3" id="KW-1185">Reference proteome</keyword>
<dbReference type="EMBL" id="AP023396">
    <property type="protein sequence ID" value="BCK53810.1"/>
    <property type="molecule type" value="Genomic_DNA"/>
</dbReference>
<keyword evidence="1" id="KW-0812">Transmembrane</keyword>
<evidence type="ECO:0000313" key="2">
    <source>
        <dbReference type="EMBL" id="BCK53810.1"/>
    </source>
</evidence>
<gene>
    <name evidence="2" type="ORF">NWFMUON74_15820</name>
</gene>
<proteinExistence type="predicted"/>
<sequence length="63" mass="6865">MFAIAAAVLFVIALLLELANGAMTSGVYALVIAGLLGLALHLAGFSDRVPRGQWRSRARWRRR</sequence>
<dbReference type="KEGG" id="nwl:NWFMUON74_15820"/>
<evidence type="ECO:0000256" key="1">
    <source>
        <dbReference type="SAM" id="Phobius"/>
    </source>
</evidence>
<reference evidence="2 3" key="1">
    <citation type="submission" date="2020-08" db="EMBL/GenBank/DDBJ databases">
        <title>Genome Sequencing of Nocardia wallacei strain FMUON74 and assembly.</title>
        <authorList>
            <person name="Toyokawa M."/>
            <person name="Uesaka K."/>
        </authorList>
    </citation>
    <scope>NUCLEOTIDE SEQUENCE [LARGE SCALE GENOMIC DNA]</scope>
    <source>
        <strain evidence="2 3">FMUON74</strain>
    </source>
</reference>
<accession>A0A7G1KFR4</accession>
<feature type="transmembrane region" description="Helical" evidence="1">
    <location>
        <begin position="31"/>
        <end position="49"/>
    </location>
</feature>
<protein>
    <submittedName>
        <fullName evidence="2">Uncharacterized protein</fullName>
    </submittedName>
</protein>